<name>A0ACD6AV57_AVESA</name>
<keyword evidence="2" id="KW-1185">Reference proteome</keyword>
<accession>A0ACD6AV57</accession>
<evidence type="ECO:0000313" key="1">
    <source>
        <dbReference type="EnsemblPlants" id="AVESA.00010b.r2.UnG1469220.1.CDS"/>
    </source>
</evidence>
<evidence type="ECO:0000313" key="2">
    <source>
        <dbReference type="Proteomes" id="UP001732700"/>
    </source>
</evidence>
<reference evidence="1" key="1">
    <citation type="submission" date="2025-09" db="UniProtKB">
        <authorList>
            <consortium name="EnsemblPlants"/>
        </authorList>
    </citation>
    <scope>IDENTIFICATION</scope>
</reference>
<sequence>MGCSFKGEDKKRKKRLVEELQELENIEELILLTAEQLKRKAVIQKELLEVYENEERFWQQRSRDNWLLRGDNNTEYFHRIANGVRRKKIIFSMKDGENEIQGTCDLLKHATSYYKSLFGPAGGFSIRLADDNWQDWEKLNDEDREKMGVPFTEKEVKEGDLDGPSDPIHV</sequence>
<protein>
    <submittedName>
        <fullName evidence="1">Uncharacterized protein</fullName>
    </submittedName>
</protein>
<dbReference type="Proteomes" id="UP001732700">
    <property type="component" value="Unassembled WGS sequence"/>
</dbReference>
<dbReference type="EnsemblPlants" id="AVESA.00010b.r2.UnG1469220.1">
    <property type="protein sequence ID" value="AVESA.00010b.r2.UnG1469220.1.CDS"/>
    <property type="gene ID" value="AVESA.00010b.r2.UnG1469220"/>
</dbReference>
<proteinExistence type="predicted"/>
<organism evidence="1 2">
    <name type="scientific">Avena sativa</name>
    <name type="common">Oat</name>
    <dbReference type="NCBI Taxonomy" id="4498"/>
    <lineage>
        <taxon>Eukaryota</taxon>
        <taxon>Viridiplantae</taxon>
        <taxon>Streptophyta</taxon>
        <taxon>Embryophyta</taxon>
        <taxon>Tracheophyta</taxon>
        <taxon>Spermatophyta</taxon>
        <taxon>Magnoliopsida</taxon>
        <taxon>Liliopsida</taxon>
        <taxon>Poales</taxon>
        <taxon>Poaceae</taxon>
        <taxon>BOP clade</taxon>
        <taxon>Pooideae</taxon>
        <taxon>Poodae</taxon>
        <taxon>Poeae</taxon>
        <taxon>Poeae Chloroplast Group 1 (Aveneae type)</taxon>
        <taxon>Aveninae</taxon>
        <taxon>Avena</taxon>
    </lineage>
</organism>